<gene>
    <name evidence="3" type="ORF">S01H4_56676</name>
</gene>
<feature type="non-terminal residue" evidence="3">
    <location>
        <position position="239"/>
    </location>
</feature>
<accession>X1F413</accession>
<feature type="non-terminal residue" evidence="3">
    <location>
        <position position="1"/>
    </location>
</feature>
<dbReference type="GO" id="GO:0004414">
    <property type="term" value="F:homoserine O-acetyltransferase activity"/>
    <property type="evidence" value="ECO:0007669"/>
    <property type="project" value="TreeGrafter"/>
</dbReference>
<sequence>KEKDNVVWVCHALTANSEFTDWWSGLVEGIFDPDQYFIICVNMLGGCYGSTGPLTINPEDGKPYFHGFPSLTNRDMVGSFELLRKHLGIKGIHSLMGGSMGGQQALEWSIQSPELVANLILVGTNAVHSPWGVAFNESQRMAIETDPTWQESIPEAGMNGMKAARAIALLSYRSYQGYHNTQKEDNDQVTDDFRASTYQQYQGEKLHQRFSAYTYWYLSKTMDSHNVGRGRNGIAAALA</sequence>
<protein>
    <recommendedName>
        <fullName evidence="2">AB hydrolase-1 domain-containing protein</fullName>
    </recommendedName>
</protein>
<dbReference type="InterPro" id="IPR029058">
    <property type="entry name" value="AB_hydrolase_fold"/>
</dbReference>
<dbReference type="InterPro" id="IPR000073">
    <property type="entry name" value="AB_hydrolase_1"/>
</dbReference>
<dbReference type="InterPro" id="IPR008220">
    <property type="entry name" value="HAT_MetX-like"/>
</dbReference>
<dbReference type="PANTHER" id="PTHR32268">
    <property type="entry name" value="HOMOSERINE O-ACETYLTRANSFERASE"/>
    <property type="match status" value="1"/>
</dbReference>
<dbReference type="GO" id="GO:0009086">
    <property type="term" value="P:methionine biosynthetic process"/>
    <property type="evidence" value="ECO:0007669"/>
    <property type="project" value="TreeGrafter"/>
</dbReference>
<organism evidence="3">
    <name type="scientific">marine sediment metagenome</name>
    <dbReference type="NCBI Taxonomy" id="412755"/>
    <lineage>
        <taxon>unclassified sequences</taxon>
        <taxon>metagenomes</taxon>
        <taxon>ecological metagenomes</taxon>
    </lineage>
</organism>
<comment type="caution">
    <text evidence="3">The sequence shown here is derived from an EMBL/GenBank/DDBJ whole genome shotgun (WGS) entry which is preliminary data.</text>
</comment>
<dbReference type="AlphaFoldDB" id="X1F413"/>
<evidence type="ECO:0000256" key="1">
    <source>
        <dbReference type="ARBA" id="ARBA00022679"/>
    </source>
</evidence>
<dbReference type="PANTHER" id="PTHR32268:SF11">
    <property type="entry name" value="HOMOSERINE O-ACETYLTRANSFERASE"/>
    <property type="match status" value="1"/>
</dbReference>
<feature type="domain" description="AB hydrolase-1" evidence="2">
    <location>
        <begin position="6"/>
        <end position="157"/>
    </location>
</feature>
<evidence type="ECO:0000259" key="2">
    <source>
        <dbReference type="Pfam" id="PF00561"/>
    </source>
</evidence>
<keyword evidence="1" id="KW-0808">Transferase</keyword>
<dbReference type="Pfam" id="PF00561">
    <property type="entry name" value="Abhydrolase_1"/>
    <property type="match status" value="1"/>
</dbReference>
<evidence type="ECO:0000313" key="3">
    <source>
        <dbReference type="EMBL" id="GAH15513.1"/>
    </source>
</evidence>
<proteinExistence type="predicted"/>
<dbReference type="Gene3D" id="3.40.50.1820">
    <property type="entry name" value="alpha/beta hydrolase"/>
    <property type="match status" value="1"/>
</dbReference>
<dbReference type="GO" id="GO:0009092">
    <property type="term" value="P:homoserine metabolic process"/>
    <property type="evidence" value="ECO:0007669"/>
    <property type="project" value="TreeGrafter"/>
</dbReference>
<dbReference type="SUPFAM" id="SSF53474">
    <property type="entry name" value="alpha/beta-Hydrolases"/>
    <property type="match status" value="1"/>
</dbReference>
<name>X1F413_9ZZZZ</name>
<reference evidence="3" key="1">
    <citation type="journal article" date="2014" name="Front. Microbiol.">
        <title>High frequency of phylogenetically diverse reductive dehalogenase-homologous genes in deep subseafloor sedimentary metagenomes.</title>
        <authorList>
            <person name="Kawai M."/>
            <person name="Futagami T."/>
            <person name="Toyoda A."/>
            <person name="Takaki Y."/>
            <person name="Nishi S."/>
            <person name="Hori S."/>
            <person name="Arai W."/>
            <person name="Tsubouchi T."/>
            <person name="Morono Y."/>
            <person name="Uchiyama I."/>
            <person name="Ito T."/>
            <person name="Fujiyama A."/>
            <person name="Inagaki F."/>
            <person name="Takami H."/>
        </authorList>
    </citation>
    <scope>NUCLEOTIDE SEQUENCE</scope>
    <source>
        <strain evidence="3">Expedition CK06-06</strain>
    </source>
</reference>
<dbReference type="EMBL" id="BART01032868">
    <property type="protein sequence ID" value="GAH15513.1"/>
    <property type="molecule type" value="Genomic_DNA"/>
</dbReference>
<dbReference type="PIRSF" id="PIRSF000443">
    <property type="entry name" value="Homoser_Ac_trans"/>
    <property type="match status" value="1"/>
</dbReference>